<evidence type="ECO:0000313" key="2">
    <source>
        <dbReference type="Proteomes" id="UP000483379"/>
    </source>
</evidence>
<keyword evidence="1" id="KW-0378">Hydrolase</keyword>
<protein>
    <submittedName>
        <fullName evidence="1">Serine protease</fullName>
    </submittedName>
</protein>
<dbReference type="Proteomes" id="UP000483379">
    <property type="component" value="Unassembled WGS sequence"/>
</dbReference>
<dbReference type="SUPFAM" id="SSF50494">
    <property type="entry name" value="Trypsin-like serine proteases"/>
    <property type="match status" value="1"/>
</dbReference>
<dbReference type="GO" id="GO:0008233">
    <property type="term" value="F:peptidase activity"/>
    <property type="evidence" value="ECO:0007669"/>
    <property type="project" value="UniProtKB-KW"/>
</dbReference>
<organism evidence="1 2">
    <name type="scientific">Thiorhodococcus minor</name>
    <dbReference type="NCBI Taxonomy" id="57489"/>
    <lineage>
        <taxon>Bacteria</taxon>
        <taxon>Pseudomonadati</taxon>
        <taxon>Pseudomonadota</taxon>
        <taxon>Gammaproteobacteria</taxon>
        <taxon>Chromatiales</taxon>
        <taxon>Chromatiaceae</taxon>
        <taxon>Thiorhodococcus</taxon>
    </lineage>
</organism>
<dbReference type="GO" id="GO:0006508">
    <property type="term" value="P:proteolysis"/>
    <property type="evidence" value="ECO:0007669"/>
    <property type="project" value="UniProtKB-KW"/>
</dbReference>
<dbReference type="Gene3D" id="2.40.10.120">
    <property type="match status" value="1"/>
</dbReference>
<dbReference type="InterPro" id="IPR009003">
    <property type="entry name" value="Peptidase_S1_PA"/>
</dbReference>
<proteinExistence type="predicted"/>
<keyword evidence="1" id="KW-0645">Protease</keyword>
<dbReference type="RefSeq" id="WP_164456464.1">
    <property type="nucleotide sequence ID" value="NZ_JAAIJQ010000155.1"/>
</dbReference>
<reference evidence="1 2" key="1">
    <citation type="submission" date="2020-02" db="EMBL/GenBank/DDBJ databases">
        <title>Genome sequences of Thiorhodococcus mannitoliphagus and Thiorhodococcus minor, purple sulfur photosynthetic bacteria in the gammaproteobacterial family, Chromatiaceae.</title>
        <authorList>
            <person name="Aviles F.A."/>
            <person name="Meyer T.E."/>
            <person name="Kyndt J.A."/>
        </authorList>
    </citation>
    <scope>NUCLEOTIDE SEQUENCE [LARGE SCALE GENOMIC DNA]</scope>
    <source>
        <strain evidence="1 2">DSM 11518</strain>
    </source>
</reference>
<name>A0A6M0K5T3_9GAMM</name>
<dbReference type="EMBL" id="JAAIJQ010000155">
    <property type="protein sequence ID" value="NEV65136.1"/>
    <property type="molecule type" value="Genomic_DNA"/>
</dbReference>
<sequence length="230" mass="25210">MDWSLLVKQIAPFVVRIETRSGYGTGFIYWQCQDKCCVATAKHVVAHADEPGWEQPIHIHHPNGKSVICYPDFREGYYSTNEVGDSAAIIISKDGLELPPRCLPLWDWSDMIPIGTPLGWLGHPSIIPIDFRHPSFFSGTLSNAFNGEVSTFSIDGVAIRGVSGGPVFFCGKDGCPAVIGTVSAYYSDRIPTQDGIETAPGIAFAHSFLAFKAIEDRLHALEKEHDLESS</sequence>
<comment type="caution">
    <text evidence="1">The sequence shown here is derived from an EMBL/GenBank/DDBJ whole genome shotgun (WGS) entry which is preliminary data.</text>
</comment>
<dbReference type="AlphaFoldDB" id="A0A6M0K5T3"/>
<evidence type="ECO:0000313" key="1">
    <source>
        <dbReference type="EMBL" id="NEV65136.1"/>
    </source>
</evidence>
<gene>
    <name evidence="1" type="ORF">G3446_25375</name>
</gene>
<accession>A0A6M0K5T3</accession>
<keyword evidence="2" id="KW-1185">Reference proteome</keyword>